<evidence type="ECO:0000313" key="2">
    <source>
        <dbReference type="EMBL" id="QDV74269.1"/>
    </source>
</evidence>
<protein>
    <recommendedName>
        <fullName evidence="4">Type II secretion system protein</fullName>
    </recommendedName>
</protein>
<dbReference type="InterPro" id="IPR012902">
    <property type="entry name" value="N_methyl_site"/>
</dbReference>
<dbReference type="EMBL" id="CP036349">
    <property type="protein sequence ID" value="QDV74269.1"/>
    <property type="molecule type" value="Genomic_DNA"/>
</dbReference>
<dbReference type="Proteomes" id="UP000316426">
    <property type="component" value="Chromosome"/>
</dbReference>
<dbReference type="Pfam" id="PF07963">
    <property type="entry name" value="N_methyl"/>
    <property type="match status" value="1"/>
</dbReference>
<keyword evidence="1" id="KW-0812">Transmembrane</keyword>
<dbReference type="KEGG" id="bmei:Spa11_24690"/>
<gene>
    <name evidence="2" type="ORF">Spa11_24690</name>
</gene>
<sequence>MTHIRDHRRANTLIEVVVATTLVGVVLVAALETLGGATRTYQESATTAEAWALAERYAAEIMAKPYEDPQGSVVFGTESNDGVVSTRDQLDDVDDYEDWYESPPQSSDGVDLTGYDGWIVEIIVTHCHSTPSGSVINVAGSDQGVKRIQVRVSDAQGWVTEYEMLRSRYGAGEYPTPLGLSEVGSVSATLSVAGGAQQLFGEQPLNEAPTP</sequence>
<reference evidence="2 3" key="1">
    <citation type="submission" date="2019-02" db="EMBL/GenBank/DDBJ databases">
        <title>Deep-cultivation of Planctomycetes and their phenomic and genomic characterization uncovers novel biology.</title>
        <authorList>
            <person name="Wiegand S."/>
            <person name="Jogler M."/>
            <person name="Boedeker C."/>
            <person name="Pinto D."/>
            <person name="Vollmers J."/>
            <person name="Rivas-Marin E."/>
            <person name="Kohn T."/>
            <person name="Peeters S.H."/>
            <person name="Heuer A."/>
            <person name="Rast P."/>
            <person name="Oberbeckmann S."/>
            <person name="Bunk B."/>
            <person name="Jeske O."/>
            <person name="Meyerdierks A."/>
            <person name="Storesund J.E."/>
            <person name="Kallscheuer N."/>
            <person name="Luecker S."/>
            <person name="Lage O.M."/>
            <person name="Pohl T."/>
            <person name="Merkel B.J."/>
            <person name="Hornburger P."/>
            <person name="Mueller R.-W."/>
            <person name="Bruemmer F."/>
            <person name="Labrenz M."/>
            <person name="Spormann A.M."/>
            <person name="Op den Camp H."/>
            <person name="Overmann J."/>
            <person name="Amann R."/>
            <person name="Jetten M.S.M."/>
            <person name="Mascher T."/>
            <person name="Medema M.H."/>
            <person name="Devos D.P."/>
            <person name="Kaster A.-K."/>
            <person name="Ovreas L."/>
            <person name="Rohde M."/>
            <person name="Galperin M.Y."/>
            <person name="Jogler C."/>
        </authorList>
    </citation>
    <scope>NUCLEOTIDE SEQUENCE [LARGE SCALE GENOMIC DNA]</scope>
    <source>
        <strain evidence="2 3">Spa11</strain>
    </source>
</reference>
<dbReference type="RefSeq" id="WP_145112536.1">
    <property type="nucleotide sequence ID" value="NZ_CP036349.1"/>
</dbReference>
<keyword evidence="3" id="KW-1185">Reference proteome</keyword>
<feature type="transmembrane region" description="Helical" evidence="1">
    <location>
        <begin position="12"/>
        <end position="31"/>
    </location>
</feature>
<name>A0A518K904_9BACT</name>
<proteinExistence type="predicted"/>
<keyword evidence="1" id="KW-0472">Membrane</keyword>
<organism evidence="2 3">
    <name type="scientific">Botrimarina mediterranea</name>
    <dbReference type="NCBI Taxonomy" id="2528022"/>
    <lineage>
        <taxon>Bacteria</taxon>
        <taxon>Pseudomonadati</taxon>
        <taxon>Planctomycetota</taxon>
        <taxon>Planctomycetia</taxon>
        <taxon>Pirellulales</taxon>
        <taxon>Lacipirellulaceae</taxon>
        <taxon>Botrimarina</taxon>
    </lineage>
</organism>
<evidence type="ECO:0000256" key="1">
    <source>
        <dbReference type="SAM" id="Phobius"/>
    </source>
</evidence>
<keyword evidence="1" id="KW-1133">Transmembrane helix</keyword>
<evidence type="ECO:0000313" key="3">
    <source>
        <dbReference type="Proteomes" id="UP000316426"/>
    </source>
</evidence>
<dbReference type="AlphaFoldDB" id="A0A518K904"/>
<evidence type="ECO:0008006" key="4">
    <source>
        <dbReference type="Google" id="ProtNLM"/>
    </source>
</evidence>
<accession>A0A518K904</accession>